<protein>
    <recommendedName>
        <fullName evidence="3">Deoxyribose-phosphate aldolase</fullName>
        <ecNumber evidence="3">4.1.2.4</ecNumber>
    </recommendedName>
</protein>
<dbReference type="Gene3D" id="3.20.20.70">
    <property type="entry name" value="Aldolase class I"/>
    <property type="match status" value="1"/>
</dbReference>
<dbReference type="GO" id="GO:0005737">
    <property type="term" value="C:cytoplasm"/>
    <property type="evidence" value="ECO:0007669"/>
    <property type="project" value="InterPro"/>
</dbReference>
<keyword evidence="1" id="KW-0963">Cytoplasm</keyword>
<dbReference type="InterPro" id="IPR002915">
    <property type="entry name" value="DeoC/FbaB/LacD_aldolase"/>
</dbReference>
<keyword evidence="4" id="KW-0456">Lyase</keyword>
<organism evidence="4 5">
    <name type="scientific">Myroides odoratus</name>
    <name type="common">Flavobacterium odoratum</name>
    <dbReference type="NCBI Taxonomy" id="256"/>
    <lineage>
        <taxon>Bacteria</taxon>
        <taxon>Pseudomonadati</taxon>
        <taxon>Bacteroidota</taxon>
        <taxon>Flavobacteriia</taxon>
        <taxon>Flavobacteriales</taxon>
        <taxon>Flavobacteriaceae</taxon>
        <taxon>Myroides</taxon>
    </lineage>
</organism>
<dbReference type="GO" id="GO:0009264">
    <property type="term" value="P:deoxyribonucleotide catabolic process"/>
    <property type="evidence" value="ECO:0007669"/>
    <property type="project" value="UniProtKB-UniRule"/>
</dbReference>
<evidence type="ECO:0000256" key="2">
    <source>
        <dbReference type="ARBA" id="ARBA00023270"/>
    </source>
</evidence>
<keyword evidence="5" id="KW-1185">Reference proteome</keyword>
<dbReference type="GO" id="GO:0004139">
    <property type="term" value="F:deoxyribose-phosphate aldolase activity"/>
    <property type="evidence" value="ECO:0007669"/>
    <property type="project" value="UniProtKB-UniRule"/>
</dbReference>
<evidence type="ECO:0000256" key="1">
    <source>
        <dbReference type="ARBA" id="ARBA00022490"/>
    </source>
</evidence>
<dbReference type="PANTHER" id="PTHR10889">
    <property type="entry name" value="DEOXYRIBOSE-PHOSPHATE ALDOLASE"/>
    <property type="match status" value="1"/>
</dbReference>
<dbReference type="GO" id="GO:0016052">
    <property type="term" value="P:carbohydrate catabolic process"/>
    <property type="evidence" value="ECO:0007669"/>
    <property type="project" value="TreeGrafter"/>
</dbReference>
<dbReference type="SUPFAM" id="SSF51569">
    <property type="entry name" value="Aldolase"/>
    <property type="match status" value="1"/>
</dbReference>
<evidence type="ECO:0000313" key="5">
    <source>
        <dbReference type="Proteomes" id="UP000255024"/>
    </source>
</evidence>
<evidence type="ECO:0000313" key="4">
    <source>
        <dbReference type="EMBL" id="STZ69822.1"/>
    </source>
</evidence>
<dbReference type="NCBIfam" id="TIGR00126">
    <property type="entry name" value="deoC"/>
    <property type="match status" value="1"/>
</dbReference>
<proteinExistence type="predicted"/>
<dbReference type="EC" id="4.1.2.4" evidence="3"/>
<dbReference type="PIRSF" id="PIRSF001357">
    <property type="entry name" value="DeoC"/>
    <property type="match status" value="1"/>
</dbReference>
<dbReference type="Proteomes" id="UP000255024">
    <property type="component" value="Unassembled WGS sequence"/>
</dbReference>
<accession>A0A378U674</accession>
<dbReference type="AlphaFoldDB" id="A0A378U674"/>
<reference evidence="4 5" key="1">
    <citation type="submission" date="2018-06" db="EMBL/GenBank/DDBJ databases">
        <authorList>
            <consortium name="Pathogen Informatics"/>
            <person name="Doyle S."/>
        </authorList>
    </citation>
    <scope>NUCLEOTIDE SEQUENCE [LARGE SCALE GENOMIC DNA]</scope>
    <source>
        <strain evidence="4 5">NCTC11179</strain>
    </source>
</reference>
<dbReference type="InterPro" id="IPR011343">
    <property type="entry name" value="DeoC"/>
</dbReference>
<gene>
    <name evidence="4" type="primary">deoC1</name>
    <name evidence="4" type="ORF">NCTC11179_03339</name>
</gene>
<evidence type="ECO:0000256" key="3">
    <source>
        <dbReference type="NCBIfam" id="TIGR00126"/>
    </source>
</evidence>
<dbReference type="PANTHER" id="PTHR10889:SF1">
    <property type="entry name" value="DEOXYRIBOSE-PHOSPHATE ALDOLASE"/>
    <property type="match status" value="1"/>
</dbReference>
<dbReference type="EMBL" id="UGQL01000002">
    <property type="protein sequence ID" value="STZ69822.1"/>
    <property type="molecule type" value="Genomic_DNA"/>
</dbReference>
<dbReference type="RefSeq" id="WP_115092452.1">
    <property type="nucleotide sequence ID" value="NZ_CP068107.1"/>
</dbReference>
<sequence length="248" mass="27162">MRDLREFMDSTYLKTAEQAGLTEVENKKVVTDLIQEAIEEQFKLAMIRPEEVKAGRALVDQNNSKVLIGTVIDFPKGDGGLEAKLKEAKQAVEDGVDELDYVVDYKAFQKGAVDAVKEEVYACTKFGLEQGKVVKWIIEVAALTNTEIVKLTALIKNVVLSNFKETEYDKVFVKSSTGFYQTEGGKPNGATMETLVLMLENAGPLPVKAAGGIRDRETAIEMITLGVKRLGTSSAKVIVEGKGSTENY</sequence>
<dbReference type="InterPro" id="IPR013785">
    <property type="entry name" value="Aldolase_TIM"/>
</dbReference>
<name>A0A378U674_MYROD</name>
<keyword evidence="2" id="KW-0704">Schiff base</keyword>
<dbReference type="SMART" id="SM01133">
    <property type="entry name" value="DeoC"/>
    <property type="match status" value="1"/>
</dbReference>